<feature type="region of interest" description="Disordered" evidence="6">
    <location>
        <begin position="1"/>
        <end position="36"/>
    </location>
</feature>
<evidence type="ECO:0000256" key="6">
    <source>
        <dbReference type="SAM" id="MobiDB-lite"/>
    </source>
</evidence>
<dbReference type="InterPro" id="IPR046357">
    <property type="entry name" value="PPIase_dom_sf"/>
</dbReference>
<evidence type="ECO:0000259" key="7">
    <source>
        <dbReference type="PROSITE" id="PS50198"/>
    </source>
</evidence>
<evidence type="ECO:0000313" key="8">
    <source>
        <dbReference type="EMBL" id="ATR80014.1"/>
    </source>
</evidence>
<dbReference type="AlphaFoldDB" id="A0A2D2LY98"/>
<keyword evidence="8" id="KW-0614">Plasmid</keyword>
<comment type="catalytic activity">
    <reaction evidence="1">
        <text>[protein]-peptidylproline (omega=180) = [protein]-peptidylproline (omega=0)</text>
        <dbReference type="Rhea" id="RHEA:16237"/>
        <dbReference type="Rhea" id="RHEA-COMP:10747"/>
        <dbReference type="Rhea" id="RHEA-COMP:10748"/>
        <dbReference type="ChEBI" id="CHEBI:83833"/>
        <dbReference type="ChEBI" id="CHEBI:83834"/>
        <dbReference type="EC" id="5.2.1.8"/>
    </reaction>
</comment>
<evidence type="ECO:0000256" key="5">
    <source>
        <dbReference type="PROSITE-ProRule" id="PRU00278"/>
    </source>
</evidence>
<dbReference type="Gene3D" id="3.10.50.40">
    <property type="match status" value="1"/>
</dbReference>
<proteinExistence type="inferred from homology"/>
<dbReference type="SUPFAM" id="SSF54534">
    <property type="entry name" value="FKBP-like"/>
    <property type="match status" value="1"/>
</dbReference>
<evidence type="ECO:0000256" key="1">
    <source>
        <dbReference type="ARBA" id="ARBA00000971"/>
    </source>
</evidence>
<dbReference type="RefSeq" id="WP_100271312.1">
    <property type="nucleotide sequence ID" value="NZ_CP024447.1"/>
</dbReference>
<feature type="domain" description="PpiC" evidence="7">
    <location>
        <begin position="163"/>
        <end position="267"/>
    </location>
</feature>
<dbReference type="Pfam" id="PF00639">
    <property type="entry name" value="Rotamase"/>
    <property type="match status" value="1"/>
</dbReference>
<feature type="compositionally biased region" description="Polar residues" evidence="6">
    <location>
        <begin position="1"/>
        <end position="18"/>
    </location>
</feature>
<sequence length="324" mass="36121">MSVSTFDPKNNQINQANSEQDDNIRIMPTSDDLKRPHSEKELIQEALAEAKRPDNLIASSRQQIPNISVNGVIIDPTAIAQEVQYHPANTQDEALFLSAQALVIRELLKQAVYADPTLGVSAWQADEETAISDLIDKNVQPTIPNEDSCRQLFDSNSQRYVTPPLLTVRHILLASPPDAGEERIELKKQATNLIETLQNSQNRDADFIQFAQQYSLCPSKDNGGDLGEIFKGETVPEFEQAVFGLPVGVSVNPIETRYGVHIVEVLSREDGQALSFEQAMPMIANELIQQSFHHGLTDFLFKLSHNADIQGMNLQMNEENVYRG</sequence>
<evidence type="ECO:0000313" key="9">
    <source>
        <dbReference type="Proteomes" id="UP000229340"/>
    </source>
</evidence>
<comment type="similarity">
    <text evidence="2">Belongs to the PpiC/parvulin rotamase family.</text>
</comment>
<name>A0A2D2LY98_FAUOS</name>
<dbReference type="PANTHER" id="PTHR47245:SF2">
    <property type="entry name" value="PEPTIDYL-PROLYL CIS-TRANS ISOMERASE HP_0175-RELATED"/>
    <property type="match status" value="1"/>
</dbReference>
<evidence type="ECO:0000256" key="2">
    <source>
        <dbReference type="ARBA" id="ARBA00007656"/>
    </source>
</evidence>
<dbReference type="InterPro" id="IPR000297">
    <property type="entry name" value="PPIase_PpiC"/>
</dbReference>
<dbReference type="EC" id="5.2.1.8" evidence="3"/>
<dbReference type="InterPro" id="IPR050245">
    <property type="entry name" value="PrsA_foldase"/>
</dbReference>
<evidence type="ECO:0000256" key="4">
    <source>
        <dbReference type="ARBA" id="ARBA00023110"/>
    </source>
</evidence>
<dbReference type="EMBL" id="CP024447">
    <property type="protein sequence ID" value="ATR80014.1"/>
    <property type="molecule type" value="Genomic_DNA"/>
</dbReference>
<evidence type="ECO:0000256" key="3">
    <source>
        <dbReference type="ARBA" id="ARBA00013194"/>
    </source>
</evidence>
<reference evidence="9" key="1">
    <citation type="submission" date="2017-10" db="EMBL/GenBank/DDBJ databases">
        <title>Complete genome sequence of Moraxella osloensis NP7 isolated from human skin.</title>
        <authorList>
            <person name="Lee K."/>
            <person name="Lim J.Y."/>
            <person name="Hwang I."/>
        </authorList>
    </citation>
    <scope>NUCLEOTIDE SEQUENCE [LARGE SCALE GENOMIC DNA]</scope>
    <source>
        <strain evidence="9">NP7</strain>
        <plasmid evidence="9">pnp7-4</plasmid>
    </source>
</reference>
<geneLocation type="plasmid" evidence="9">
    <name>pnp7-4</name>
</geneLocation>
<dbReference type="PROSITE" id="PS50198">
    <property type="entry name" value="PPIC_PPIASE_2"/>
    <property type="match status" value="1"/>
</dbReference>
<dbReference type="PANTHER" id="PTHR47245">
    <property type="entry name" value="PEPTIDYLPROLYL ISOMERASE"/>
    <property type="match status" value="1"/>
</dbReference>
<organism evidence="8 9">
    <name type="scientific">Faucicola osloensis</name>
    <name type="common">Moraxella osloensis</name>
    <dbReference type="NCBI Taxonomy" id="34062"/>
    <lineage>
        <taxon>Bacteria</taxon>
        <taxon>Pseudomonadati</taxon>
        <taxon>Pseudomonadota</taxon>
        <taxon>Gammaproteobacteria</taxon>
        <taxon>Moraxellales</taxon>
        <taxon>Moraxellaceae</taxon>
        <taxon>Faucicola</taxon>
    </lineage>
</organism>
<keyword evidence="4 5" id="KW-0697">Rotamase</keyword>
<gene>
    <name evidence="8" type="ORF">NP7_11720</name>
</gene>
<dbReference type="Proteomes" id="UP000229340">
    <property type="component" value="Plasmid pNP7-4"/>
</dbReference>
<accession>A0A2D2LY98</accession>
<keyword evidence="5 8" id="KW-0413">Isomerase</keyword>
<protein>
    <recommendedName>
        <fullName evidence="3">peptidylprolyl isomerase</fullName>
        <ecNumber evidence="3">5.2.1.8</ecNumber>
    </recommendedName>
</protein>
<dbReference type="GO" id="GO:0003755">
    <property type="term" value="F:peptidyl-prolyl cis-trans isomerase activity"/>
    <property type="evidence" value="ECO:0007669"/>
    <property type="project" value="UniProtKB-KW"/>
</dbReference>